<keyword evidence="7" id="KW-1185">Reference proteome</keyword>
<evidence type="ECO:0000256" key="2">
    <source>
        <dbReference type="ARBA" id="ARBA00022741"/>
    </source>
</evidence>
<reference evidence="8" key="1">
    <citation type="submission" date="2016-06" db="UniProtKB">
        <authorList>
            <consortium name="WormBaseParasite"/>
        </authorList>
    </citation>
    <scope>IDENTIFICATION</scope>
</reference>
<organism evidence="8">
    <name type="scientific">Echinostoma caproni</name>
    <dbReference type="NCBI Taxonomy" id="27848"/>
    <lineage>
        <taxon>Eukaryota</taxon>
        <taxon>Metazoa</taxon>
        <taxon>Spiralia</taxon>
        <taxon>Lophotrochozoa</taxon>
        <taxon>Platyhelminthes</taxon>
        <taxon>Trematoda</taxon>
        <taxon>Digenea</taxon>
        <taxon>Plagiorchiida</taxon>
        <taxon>Echinostomata</taxon>
        <taxon>Echinostomatoidea</taxon>
        <taxon>Echinostomatidae</taxon>
        <taxon>Echinostoma</taxon>
    </lineage>
</organism>
<proteinExistence type="predicted"/>
<evidence type="ECO:0000313" key="8">
    <source>
        <dbReference type="WBParaSite" id="ECPE_0000936901-mRNA-1"/>
    </source>
</evidence>
<dbReference type="PANTHER" id="PTHR45709">
    <property type="entry name" value="LARGE SUBUNIT GTPASE 1 HOMOLOG-RELATED"/>
    <property type="match status" value="1"/>
</dbReference>
<dbReference type="Proteomes" id="UP000272942">
    <property type="component" value="Unassembled WGS sequence"/>
</dbReference>
<protein>
    <submittedName>
        <fullName evidence="8">Protein kinase domain-containing protein</fullName>
    </submittedName>
</protein>
<evidence type="ECO:0000256" key="1">
    <source>
        <dbReference type="ARBA" id="ARBA00022490"/>
    </source>
</evidence>
<sequence>MHGFMTAKGNPNYDRSARLILKDYVQGTLLYCHPPPATDPKSFQFLGRSSTGLPPSLANADPAKLAKFYQIKEKHHVTSQLRGDLTDPANLISEFDRLAFEKASQHRPHVRSRKQLLRPDLGVGDLSSDALETGSTMSSSSWVTTDTVGGSSLLSGTESIRSNWTASTATGTGTVQKKPWRLISHSKRLNTVRQDPFTVGECGAKGGQSRKRREKLRRVYSHLDQHEKT</sequence>
<feature type="compositionally biased region" description="Basic residues" evidence="5">
    <location>
        <begin position="208"/>
        <end position="220"/>
    </location>
</feature>
<keyword evidence="1" id="KW-0963">Cytoplasm</keyword>
<dbReference type="InterPro" id="IPR043358">
    <property type="entry name" value="GNL1-like"/>
</dbReference>
<evidence type="ECO:0000256" key="3">
    <source>
        <dbReference type="ARBA" id="ARBA00022801"/>
    </source>
</evidence>
<gene>
    <name evidence="6" type="ORF">ECPE_LOCUS9340</name>
</gene>
<accession>A0A183AQV5</accession>
<feature type="region of interest" description="Disordered" evidence="5">
    <location>
        <begin position="200"/>
        <end position="229"/>
    </location>
</feature>
<dbReference type="WBParaSite" id="ECPE_0000936901-mRNA-1">
    <property type="protein sequence ID" value="ECPE_0000936901-mRNA-1"/>
    <property type="gene ID" value="ECPE_0000936901"/>
</dbReference>
<evidence type="ECO:0000256" key="4">
    <source>
        <dbReference type="ARBA" id="ARBA00023134"/>
    </source>
</evidence>
<keyword evidence="3" id="KW-0378">Hydrolase</keyword>
<dbReference type="AlphaFoldDB" id="A0A183AQV5"/>
<keyword evidence="4" id="KW-0342">GTP-binding</keyword>
<evidence type="ECO:0000313" key="6">
    <source>
        <dbReference type="EMBL" id="VDP85187.1"/>
    </source>
</evidence>
<dbReference type="GO" id="GO:0000054">
    <property type="term" value="P:ribosomal subunit export from nucleus"/>
    <property type="evidence" value="ECO:0007669"/>
    <property type="project" value="TreeGrafter"/>
</dbReference>
<dbReference type="PANTHER" id="PTHR45709:SF2">
    <property type="entry name" value="LARGE SUBUNIT GTPASE 1 HOMOLOG"/>
    <property type="match status" value="1"/>
</dbReference>
<dbReference type="EMBL" id="UZAN01047255">
    <property type="protein sequence ID" value="VDP85187.1"/>
    <property type="molecule type" value="Genomic_DNA"/>
</dbReference>
<dbReference type="GO" id="GO:0003924">
    <property type="term" value="F:GTPase activity"/>
    <property type="evidence" value="ECO:0007669"/>
    <property type="project" value="InterPro"/>
</dbReference>
<evidence type="ECO:0000256" key="5">
    <source>
        <dbReference type="SAM" id="MobiDB-lite"/>
    </source>
</evidence>
<reference evidence="6 7" key="2">
    <citation type="submission" date="2018-11" db="EMBL/GenBank/DDBJ databases">
        <authorList>
            <consortium name="Pathogen Informatics"/>
        </authorList>
    </citation>
    <scope>NUCLEOTIDE SEQUENCE [LARGE SCALE GENOMIC DNA]</scope>
    <source>
        <strain evidence="6 7">Egypt</strain>
    </source>
</reference>
<dbReference type="GO" id="GO:0005525">
    <property type="term" value="F:GTP binding"/>
    <property type="evidence" value="ECO:0007669"/>
    <property type="project" value="UniProtKB-KW"/>
</dbReference>
<keyword evidence="2" id="KW-0547">Nucleotide-binding</keyword>
<evidence type="ECO:0000313" key="7">
    <source>
        <dbReference type="Proteomes" id="UP000272942"/>
    </source>
</evidence>
<name>A0A183AQV5_9TREM</name>
<dbReference type="OrthoDB" id="61815at2759"/>
<dbReference type="GO" id="GO:0005829">
    <property type="term" value="C:cytosol"/>
    <property type="evidence" value="ECO:0007669"/>
    <property type="project" value="TreeGrafter"/>
</dbReference>